<reference evidence="3 4" key="1">
    <citation type="submission" date="2018-10" db="EMBL/GenBank/DDBJ databases">
        <title>Rhizobium etli, R. leguminosarum and a new Rhizobium genospecies from Phaseolus dumosus.</title>
        <authorList>
            <person name="Ramirez-Puebla S.T."/>
            <person name="Rogel-Hernandez M.A."/>
            <person name="Guerrero G."/>
            <person name="Ormeno-Orrillo E."/>
            <person name="Martinez-Romero J.C."/>
            <person name="Negrete-Yankelevich S."/>
            <person name="Martinez-Romero E."/>
        </authorList>
    </citation>
    <scope>NUCLEOTIDE SEQUENCE [LARGE SCALE GENOMIC DNA]</scope>
    <source>
        <strain evidence="3 4">CCGE525</strain>
        <plasmid evidence="4">prccge525a</plasmid>
    </source>
</reference>
<dbReference type="InterPro" id="IPR015421">
    <property type="entry name" value="PyrdxlP-dep_Trfase_major"/>
</dbReference>
<keyword evidence="4" id="KW-1185">Reference proteome</keyword>
<proteinExistence type="predicted"/>
<organism evidence="3 4">
    <name type="scientific">Rhizobium jaguaris</name>
    <dbReference type="NCBI Taxonomy" id="1312183"/>
    <lineage>
        <taxon>Bacteria</taxon>
        <taxon>Pseudomonadati</taxon>
        <taxon>Pseudomonadota</taxon>
        <taxon>Alphaproteobacteria</taxon>
        <taxon>Hyphomicrobiales</taxon>
        <taxon>Rhizobiaceae</taxon>
        <taxon>Rhizobium/Agrobacterium group</taxon>
        <taxon>Rhizobium</taxon>
    </lineage>
</organism>
<dbReference type="AlphaFoldDB" id="A0A387G4V8"/>
<dbReference type="OrthoDB" id="9787096at2"/>
<dbReference type="SUPFAM" id="SSF53383">
    <property type="entry name" value="PLP-dependent transferases"/>
    <property type="match status" value="1"/>
</dbReference>
<evidence type="ECO:0000313" key="4">
    <source>
        <dbReference type="Proteomes" id="UP000282195"/>
    </source>
</evidence>
<accession>A0A387G4V8</accession>
<name>A0A387G4V8_9HYPH</name>
<protein>
    <recommendedName>
        <fullName evidence="5">Aminotransferase class V-fold PLP-dependent enzyme</fullName>
    </recommendedName>
</protein>
<gene>
    <name evidence="3" type="ORF">CCGE525_37125</name>
</gene>
<sequence length="518" mass="56409">MTNPLNRGSPLLHRIGVEPIINCTGVRAINGNSRLTKSVRTAMDEASRVFVNMDELQRAAGRYTAEMIAAENALITSGSAASLTLAVAACVAGNDPHRILKLPLSDPDRRLVLVPADQRFSYEHSLRLAGCNIEFPRDKQELLCQLGKKPCMICALARRSEDSVLSIRRLKVLTGGQIPILVDAAGFCPTHPDPWLAKGADLVAYSLGKFVGGPAASGLLAGRRDLVEAASAIAAPHQGFGRGFKIGKEQIAGAVAALEEWFRDGCCAKLPTMLERRLNLISNRLACEAGISVSIARAPGNVAPRLRISWDPAKIPTTVSELRNRLLKRTPRIMIDDPRRLPYEVSIDPTCLRDDEADAVAIGVLEELKSAVLRIGVQERNEVKSLEGLWRYRIDYPMHAREGTIIIPNGRLLSEATVNIDGQEVIAKASIDNNKLRISCETAHDEWTIYYRFEGTVTPKGIRGRVSGGMARREHDSSAFREQFGTAPWSASRENSSYLSTGEVGAMSVAGNFRGATI</sequence>
<evidence type="ECO:0000256" key="1">
    <source>
        <dbReference type="ARBA" id="ARBA00001933"/>
    </source>
</evidence>
<evidence type="ECO:0000256" key="2">
    <source>
        <dbReference type="ARBA" id="ARBA00022898"/>
    </source>
</evidence>
<dbReference type="PANTHER" id="PTHR32328:SF0">
    <property type="entry name" value="L-SERYL-TRNA(SEC) SELENIUM TRANSFERASE"/>
    <property type="match status" value="1"/>
</dbReference>
<dbReference type="KEGG" id="rjg:CCGE525_37125"/>
<dbReference type="Gene3D" id="3.40.640.10">
    <property type="entry name" value="Type I PLP-dependent aspartate aminotransferase-like (Major domain)"/>
    <property type="match status" value="1"/>
</dbReference>
<dbReference type="EMBL" id="CP032697">
    <property type="protein sequence ID" value="AYG64375.1"/>
    <property type="molecule type" value="Genomic_DNA"/>
</dbReference>
<keyword evidence="2" id="KW-0663">Pyridoxal phosphate</keyword>
<dbReference type="Proteomes" id="UP000282195">
    <property type="component" value="Plasmid pRCCGE525a"/>
</dbReference>
<dbReference type="InterPro" id="IPR015424">
    <property type="entry name" value="PyrdxlP-dep_Trfase"/>
</dbReference>
<comment type="cofactor">
    <cofactor evidence="1">
        <name>pyridoxal 5'-phosphate</name>
        <dbReference type="ChEBI" id="CHEBI:597326"/>
    </cofactor>
</comment>
<dbReference type="GO" id="GO:0004125">
    <property type="term" value="F:L-seryl-tRNA(Sec) selenium transferase activity"/>
    <property type="evidence" value="ECO:0007669"/>
    <property type="project" value="TreeGrafter"/>
</dbReference>
<dbReference type="PANTHER" id="PTHR32328">
    <property type="entry name" value="L-SERYL-TRNA(SEC) SELENIUM TRANSFERASE"/>
    <property type="match status" value="1"/>
</dbReference>
<keyword evidence="3" id="KW-0614">Plasmid</keyword>
<evidence type="ECO:0000313" key="3">
    <source>
        <dbReference type="EMBL" id="AYG64375.1"/>
    </source>
</evidence>
<geneLocation type="plasmid" evidence="4">
    <name>prccge525a</name>
</geneLocation>
<evidence type="ECO:0008006" key="5">
    <source>
        <dbReference type="Google" id="ProtNLM"/>
    </source>
</evidence>